<sequence>MFFNTLMKNKTQYYINLYVFLMLFHPTIELVEFDMIQLLHLQDLFFYFFIFLFMSAGWIDIAVVDELLKGPGLVYELLLLT</sequence>
<reference evidence="2 3" key="1">
    <citation type="journal article" date="2008" name="Science">
        <title>The Physcomitrella genome reveals evolutionary insights into the conquest of land by plants.</title>
        <authorList>
            <person name="Rensing S."/>
            <person name="Lang D."/>
            <person name="Zimmer A."/>
            <person name="Terry A."/>
            <person name="Salamov A."/>
            <person name="Shapiro H."/>
            <person name="Nishiyama T."/>
            <person name="Perroud P.-F."/>
            <person name="Lindquist E."/>
            <person name="Kamisugi Y."/>
            <person name="Tanahashi T."/>
            <person name="Sakakibara K."/>
            <person name="Fujita T."/>
            <person name="Oishi K."/>
            <person name="Shin-I T."/>
            <person name="Kuroki Y."/>
            <person name="Toyoda A."/>
            <person name="Suzuki Y."/>
            <person name="Hashimoto A."/>
            <person name="Yamaguchi K."/>
            <person name="Sugano A."/>
            <person name="Kohara Y."/>
            <person name="Fujiyama A."/>
            <person name="Anterola A."/>
            <person name="Aoki S."/>
            <person name="Ashton N."/>
            <person name="Barbazuk W.B."/>
            <person name="Barker E."/>
            <person name="Bennetzen J."/>
            <person name="Bezanilla M."/>
            <person name="Blankenship R."/>
            <person name="Cho S.H."/>
            <person name="Dutcher S."/>
            <person name="Estelle M."/>
            <person name="Fawcett J.A."/>
            <person name="Gundlach H."/>
            <person name="Hanada K."/>
            <person name="Heyl A."/>
            <person name="Hicks K.A."/>
            <person name="Hugh J."/>
            <person name="Lohr M."/>
            <person name="Mayer K."/>
            <person name="Melkozernov A."/>
            <person name="Murata T."/>
            <person name="Nelson D."/>
            <person name="Pils B."/>
            <person name="Prigge M."/>
            <person name="Reiss B."/>
            <person name="Renner T."/>
            <person name="Rombauts S."/>
            <person name="Rushton P."/>
            <person name="Sanderfoot A."/>
            <person name="Schween G."/>
            <person name="Shiu S.-H."/>
            <person name="Stueber K."/>
            <person name="Theodoulou F.L."/>
            <person name="Tu H."/>
            <person name="Van de Peer Y."/>
            <person name="Verrier P.J."/>
            <person name="Waters E."/>
            <person name="Wood A."/>
            <person name="Yang L."/>
            <person name="Cove D."/>
            <person name="Cuming A."/>
            <person name="Hasebe M."/>
            <person name="Lucas S."/>
            <person name="Mishler D.B."/>
            <person name="Reski R."/>
            <person name="Grigoriev I."/>
            <person name="Quatrano R.S."/>
            <person name="Boore J.L."/>
        </authorList>
    </citation>
    <scope>NUCLEOTIDE SEQUENCE [LARGE SCALE GENOMIC DNA]</scope>
    <source>
        <strain evidence="2 3">cv. Gransden 2004</strain>
    </source>
</reference>
<keyword evidence="1" id="KW-0472">Membrane</keyword>
<keyword evidence="1" id="KW-1133">Transmembrane helix</keyword>
<dbReference type="Gramene" id="Pp3c4_30630V3.2">
    <property type="protein sequence ID" value="PAC:32919343.CDS.1"/>
    <property type="gene ID" value="Pp3c4_30630"/>
</dbReference>
<dbReference type="InParanoid" id="A0A7I3Z313"/>
<reference evidence="2 3" key="2">
    <citation type="journal article" date="2018" name="Plant J.">
        <title>The Physcomitrella patens chromosome-scale assembly reveals moss genome structure and evolution.</title>
        <authorList>
            <person name="Lang D."/>
            <person name="Ullrich K.K."/>
            <person name="Murat F."/>
            <person name="Fuchs J."/>
            <person name="Jenkins J."/>
            <person name="Haas F.B."/>
            <person name="Piednoel M."/>
            <person name="Gundlach H."/>
            <person name="Van Bel M."/>
            <person name="Meyberg R."/>
            <person name="Vives C."/>
            <person name="Morata J."/>
            <person name="Symeonidi A."/>
            <person name="Hiss M."/>
            <person name="Muchero W."/>
            <person name="Kamisugi Y."/>
            <person name="Saleh O."/>
            <person name="Blanc G."/>
            <person name="Decker E.L."/>
            <person name="van Gessel N."/>
            <person name="Grimwood J."/>
            <person name="Hayes R.D."/>
            <person name="Graham S.W."/>
            <person name="Gunter L.E."/>
            <person name="McDaniel S.F."/>
            <person name="Hoernstein S.N.W."/>
            <person name="Larsson A."/>
            <person name="Li F.W."/>
            <person name="Perroud P.F."/>
            <person name="Phillips J."/>
            <person name="Ranjan P."/>
            <person name="Rokshar D.S."/>
            <person name="Rothfels C.J."/>
            <person name="Schneider L."/>
            <person name="Shu S."/>
            <person name="Stevenson D.W."/>
            <person name="Thummler F."/>
            <person name="Tillich M."/>
            <person name="Villarreal Aguilar J.C."/>
            <person name="Widiez T."/>
            <person name="Wong G.K."/>
            <person name="Wymore A."/>
            <person name="Zhang Y."/>
            <person name="Zimmer A.D."/>
            <person name="Quatrano R.S."/>
            <person name="Mayer K.F.X."/>
            <person name="Goodstein D."/>
            <person name="Casacuberta J.M."/>
            <person name="Vandepoele K."/>
            <person name="Reski R."/>
            <person name="Cuming A.C."/>
            <person name="Tuskan G.A."/>
            <person name="Maumus F."/>
            <person name="Salse J."/>
            <person name="Schmutz J."/>
            <person name="Rensing S.A."/>
        </authorList>
    </citation>
    <scope>NUCLEOTIDE SEQUENCE [LARGE SCALE GENOMIC DNA]</scope>
    <source>
        <strain evidence="2 3">cv. Gransden 2004</strain>
    </source>
</reference>
<dbReference type="Proteomes" id="UP000006727">
    <property type="component" value="Chromosome 4"/>
</dbReference>
<dbReference type="AlphaFoldDB" id="A0A7I3Z313"/>
<feature type="transmembrane region" description="Helical" evidence="1">
    <location>
        <begin position="44"/>
        <end position="64"/>
    </location>
</feature>
<keyword evidence="1" id="KW-0812">Transmembrane</keyword>
<reference evidence="2" key="3">
    <citation type="submission" date="2020-12" db="UniProtKB">
        <authorList>
            <consortium name="EnsemblPlants"/>
        </authorList>
    </citation>
    <scope>IDENTIFICATION</scope>
</reference>
<feature type="transmembrane region" description="Helical" evidence="1">
    <location>
        <begin position="12"/>
        <end position="32"/>
    </location>
</feature>
<evidence type="ECO:0000256" key="1">
    <source>
        <dbReference type="SAM" id="Phobius"/>
    </source>
</evidence>
<protein>
    <submittedName>
        <fullName evidence="2">Uncharacterized protein</fullName>
    </submittedName>
</protein>
<proteinExistence type="predicted"/>
<keyword evidence="3" id="KW-1185">Reference proteome</keyword>
<evidence type="ECO:0000313" key="3">
    <source>
        <dbReference type="Proteomes" id="UP000006727"/>
    </source>
</evidence>
<name>A0A7I3Z313_PHYPA</name>
<dbReference type="EMBL" id="ABEU02000004">
    <property type="status" value="NOT_ANNOTATED_CDS"/>
    <property type="molecule type" value="Genomic_DNA"/>
</dbReference>
<evidence type="ECO:0000313" key="2">
    <source>
        <dbReference type="EnsemblPlants" id="PAC:32919343.CDS.1"/>
    </source>
</evidence>
<dbReference type="EnsemblPlants" id="Pp3c4_30630V3.2">
    <property type="protein sequence ID" value="PAC:32919343.CDS.1"/>
    <property type="gene ID" value="Pp3c4_30630"/>
</dbReference>
<accession>A0A7I3Z313</accession>
<organism evidence="2 3">
    <name type="scientific">Physcomitrium patens</name>
    <name type="common">Spreading-leaved earth moss</name>
    <name type="synonym">Physcomitrella patens</name>
    <dbReference type="NCBI Taxonomy" id="3218"/>
    <lineage>
        <taxon>Eukaryota</taxon>
        <taxon>Viridiplantae</taxon>
        <taxon>Streptophyta</taxon>
        <taxon>Embryophyta</taxon>
        <taxon>Bryophyta</taxon>
        <taxon>Bryophytina</taxon>
        <taxon>Bryopsida</taxon>
        <taxon>Funariidae</taxon>
        <taxon>Funariales</taxon>
        <taxon>Funariaceae</taxon>
        <taxon>Physcomitrium</taxon>
    </lineage>
</organism>